<feature type="compositionally biased region" description="Pro residues" evidence="3">
    <location>
        <begin position="429"/>
        <end position="440"/>
    </location>
</feature>
<dbReference type="PANTHER" id="PTHR11183">
    <property type="entry name" value="GLYCOGENIN SUBFAMILY MEMBER"/>
    <property type="match status" value="1"/>
</dbReference>
<feature type="compositionally biased region" description="Pro residues" evidence="3">
    <location>
        <begin position="342"/>
        <end position="351"/>
    </location>
</feature>
<dbReference type="EC" id="2.4.1.186" evidence="2"/>
<dbReference type="InterPro" id="IPR050587">
    <property type="entry name" value="GNT1/Glycosyltrans_8"/>
</dbReference>
<proteinExistence type="inferred from homology"/>
<comment type="caution">
    <text evidence="4">The sequence shown here is derived from an EMBL/GenBank/DDBJ whole genome shotgun (WGS) entry which is preliminary data.</text>
</comment>
<dbReference type="Gene3D" id="3.90.550.10">
    <property type="entry name" value="Spore Coat Polysaccharide Biosynthesis Protein SpsA, Chain A"/>
    <property type="match status" value="1"/>
</dbReference>
<dbReference type="InterPro" id="IPR002495">
    <property type="entry name" value="Glyco_trans_8"/>
</dbReference>
<accession>A0ABN8NGW4</accession>
<evidence type="ECO:0000313" key="4">
    <source>
        <dbReference type="EMBL" id="CAH3105254.1"/>
    </source>
</evidence>
<keyword evidence="5" id="KW-1185">Reference proteome</keyword>
<dbReference type="EMBL" id="CALNXK010000017">
    <property type="protein sequence ID" value="CAH3105254.1"/>
    <property type="molecule type" value="Genomic_DNA"/>
</dbReference>
<dbReference type="Proteomes" id="UP001159405">
    <property type="component" value="Unassembled WGS sequence"/>
</dbReference>
<evidence type="ECO:0000256" key="3">
    <source>
        <dbReference type="SAM" id="MobiDB-lite"/>
    </source>
</evidence>
<dbReference type="InterPro" id="IPR029044">
    <property type="entry name" value="Nucleotide-diphossugar_trans"/>
</dbReference>
<protein>
    <recommendedName>
        <fullName evidence="2">glycogenin glucosyltransferase</fullName>
        <ecNumber evidence="2">2.4.1.186</ecNumber>
    </recommendedName>
</protein>
<dbReference type="CDD" id="cd02537">
    <property type="entry name" value="GT8_Glycogenin"/>
    <property type="match status" value="1"/>
</dbReference>
<comment type="similarity">
    <text evidence="1">Belongs to the glycosyltransferase 8 family. Glycogenin subfamily.</text>
</comment>
<feature type="region of interest" description="Disordered" evidence="3">
    <location>
        <begin position="274"/>
        <end position="443"/>
    </location>
</feature>
<sequence>MAGDIVEDEAFVSLVTNNGYANGALVLGYSLRRVNTTRKLVLLVTREVLEPTRERLARVWDHLEIVDLLDSEDTTNLALLTRPELGITFTKIHCWNLTQYRKCVFLDADTLIIQNCDELFERDELSAVPDIGWPDCFNSGVFVFEPSRATYEAILEYAIQNGSFDGGDQGLLNSFFSDWRTSDISRHLSFIYNMNSNASYTYAPAFQQFGRDVKIVHFIGPIKPWHHSYNPATGNVNVPSSSRGYVPHERTFLQLWWDIYATFVEPEMRQCCDDQADDSTASDHFQPAPHFPTEHHFEPAPYSPPPQHFHEPFIPPPEQFYHPPPPPPPQHHYHHPQHHEPSPPPQHYHPPPQHHEPPPQHYHPPPQHHEPPPQHYHPPPQHHEPPPQHYQPPPQHHEPPPQHYQPPPQHHEPPPQHYQPPPQHHEPPPQHYEPPPPPSPVVMQHGWQVETWQGSDHQEAVEFKHVDELASEISNIAIEEEVDPEVLNLRHRQAWESGEIDYLGRDKFDLIQDWIQDSISNVLRDPLDIPMFLVF</sequence>
<organism evidence="4 5">
    <name type="scientific">Porites lobata</name>
    <dbReference type="NCBI Taxonomy" id="104759"/>
    <lineage>
        <taxon>Eukaryota</taxon>
        <taxon>Metazoa</taxon>
        <taxon>Cnidaria</taxon>
        <taxon>Anthozoa</taxon>
        <taxon>Hexacorallia</taxon>
        <taxon>Scleractinia</taxon>
        <taxon>Fungiina</taxon>
        <taxon>Poritidae</taxon>
        <taxon>Porites</taxon>
    </lineage>
</organism>
<evidence type="ECO:0000256" key="1">
    <source>
        <dbReference type="ARBA" id="ARBA00038162"/>
    </source>
</evidence>
<name>A0ABN8NGW4_9CNID</name>
<evidence type="ECO:0000313" key="5">
    <source>
        <dbReference type="Proteomes" id="UP001159405"/>
    </source>
</evidence>
<dbReference type="Pfam" id="PF01501">
    <property type="entry name" value="Glyco_transf_8"/>
    <property type="match status" value="1"/>
</dbReference>
<evidence type="ECO:0000256" key="2">
    <source>
        <dbReference type="ARBA" id="ARBA00038934"/>
    </source>
</evidence>
<reference evidence="4 5" key="1">
    <citation type="submission" date="2022-05" db="EMBL/GenBank/DDBJ databases">
        <authorList>
            <consortium name="Genoscope - CEA"/>
            <person name="William W."/>
        </authorList>
    </citation>
    <scope>NUCLEOTIDE SEQUENCE [LARGE SCALE GENOMIC DNA]</scope>
</reference>
<dbReference type="SUPFAM" id="SSF53448">
    <property type="entry name" value="Nucleotide-diphospho-sugar transferases"/>
    <property type="match status" value="1"/>
</dbReference>
<gene>
    <name evidence="4" type="ORF">PLOB_00012423</name>
</gene>
<feature type="compositionally biased region" description="Pro residues" evidence="3">
    <location>
        <begin position="301"/>
        <end position="330"/>
    </location>
</feature>